<keyword evidence="1" id="KW-0802">TPR repeat</keyword>
<dbReference type="Proteomes" id="UP000221734">
    <property type="component" value="Chromosome Kuenenia_stuttgartiensis_MBR1"/>
</dbReference>
<dbReference type="InterPro" id="IPR019734">
    <property type="entry name" value="TPR_rpt"/>
</dbReference>
<dbReference type="EMBL" id="LT934425">
    <property type="protein sequence ID" value="SOH04471.1"/>
    <property type="molecule type" value="Genomic_DNA"/>
</dbReference>
<dbReference type="InterPro" id="IPR029063">
    <property type="entry name" value="SAM-dependent_MTases_sf"/>
</dbReference>
<proteinExistence type="predicted"/>
<gene>
    <name evidence="2" type="ORF">KSMBR1_1973</name>
</gene>
<dbReference type="InterPro" id="IPR011990">
    <property type="entry name" value="TPR-like_helical_dom_sf"/>
</dbReference>
<evidence type="ECO:0000313" key="2">
    <source>
        <dbReference type="EMBL" id="SOH04471.1"/>
    </source>
</evidence>
<dbReference type="RefSeq" id="WP_099325187.1">
    <property type="nucleotide sequence ID" value="NZ_LT934425.1"/>
</dbReference>
<keyword evidence="3" id="KW-1185">Reference proteome</keyword>
<feature type="repeat" description="TPR" evidence="1">
    <location>
        <begin position="562"/>
        <end position="595"/>
    </location>
</feature>
<dbReference type="Pfam" id="PF13181">
    <property type="entry name" value="TPR_8"/>
    <property type="match status" value="2"/>
</dbReference>
<dbReference type="SMART" id="SM00028">
    <property type="entry name" value="TPR"/>
    <property type="match status" value="2"/>
</dbReference>
<dbReference type="SUPFAM" id="SSF48452">
    <property type="entry name" value="TPR-like"/>
    <property type="match status" value="1"/>
</dbReference>
<name>A0A2C9CFK8_KUEST</name>
<evidence type="ECO:0000313" key="3">
    <source>
        <dbReference type="Proteomes" id="UP000221734"/>
    </source>
</evidence>
<dbReference type="PROSITE" id="PS50005">
    <property type="entry name" value="TPR"/>
    <property type="match status" value="1"/>
</dbReference>
<dbReference type="Gene3D" id="3.90.1480.10">
    <property type="entry name" value="Alpha-2,3-sialyltransferase"/>
    <property type="match status" value="1"/>
</dbReference>
<dbReference type="Pfam" id="PF13578">
    <property type="entry name" value="Methyltransf_24"/>
    <property type="match status" value="1"/>
</dbReference>
<reference evidence="3" key="1">
    <citation type="submission" date="2017-10" db="EMBL/GenBank/DDBJ databases">
        <authorList>
            <person name="Frank J."/>
        </authorList>
    </citation>
    <scope>NUCLEOTIDE SEQUENCE [LARGE SCALE GENOMIC DNA]</scope>
</reference>
<sequence>MLNKKEIERLRDFYKLHEGESCWIIGNGPSINQTNLLTLKGSVTFAVNAFITHKNFERLLPTYYVATNPRLMRSDFLKDDLIPRLQKNDITCFLNCEAKPIIGHPYESLYYIETTESPLIVDAGYNLDITKRLHGTRVSVVIQAVIPIAVYMGFKQIFLVGCDNDYKDLSMEKAHFYGTAEHCPNLLKLNNTARELYPSYFIKKETTAIQNSLDGNEEFSIVYREVKKLGVKIYNCTKGGKLEVFPRLRFEDVVKKTTLNRIILHSSPLRKIDKCCAEQLLPAYHSIVISNIDKNFDYGEMPVYEQEILCKLIKNQNPKTIFEIGTFQGATTTHLAANSDAIVYTLDLPPKGHIDYHPPDMNDPELDVYPDQPGIKHFSSAYADRITQLYGDTRSFDYSSYYGQMDIVFVDGCHHYDFVLRDSLNAFKMIKPDGMIIWHDYADYAPGVMKALNVISERYSLTHIEGTSLVVYSGKWGEIDNKSEINTSISAYSETELFNMVQKMIDEKNFALARTTVSKSLEMFPASVNLLYAKAKINIETGHIDEAQITLLKIIEISPENLNALNGLASIEINKGNIEAAIEFLRDILILEPNNQAALALISDIKTKLLSLSHAKKENLY</sequence>
<dbReference type="OrthoDB" id="210114at2"/>
<accession>A0A2C9CFK8</accession>
<dbReference type="AlphaFoldDB" id="A0A2C9CFK8"/>
<dbReference type="KEGG" id="kst:KSMBR1_1973"/>
<dbReference type="SUPFAM" id="SSF53335">
    <property type="entry name" value="S-adenosyl-L-methionine-dependent methyltransferases"/>
    <property type="match status" value="1"/>
</dbReference>
<protein>
    <submittedName>
        <fullName evidence="2">Uncharacterized protein</fullName>
    </submittedName>
</protein>
<dbReference type="Gene3D" id="1.25.40.10">
    <property type="entry name" value="Tetratricopeptide repeat domain"/>
    <property type="match status" value="1"/>
</dbReference>
<dbReference type="Gene3D" id="3.40.50.150">
    <property type="entry name" value="Vaccinia Virus protein VP39"/>
    <property type="match status" value="1"/>
</dbReference>
<organism evidence="2 3">
    <name type="scientific">Kuenenia stuttgartiensis</name>
    <dbReference type="NCBI Taxonomy" id="174633"/>
    <lineage>
        <taxon>Bacteria</taxon>
        <taxon>Pseudomonadati</taxon>
        <taxon>Planctomycetota</taxon>
        <taxon>Candidatus Brocadiia</taxon>
        <taxon>Candidatus Brocadiales</taxon>
        <taxon>Candidatus Brocadiaceae</taxon>
        <taxon>Candidatus Kuenenia</taxon>
    </lineage>
</organism>
<evidence type="ECO:0000256" key="1">
    <source>
        <dbReference type="PROSITE-ProRule" id="PRU00339"/>
    </source>
</evidence>